<evidence type="ECO:0000313" key="1">
    <source>
        <dbReference type="EMBL" id="KAH7904286.1"/>
    </source>
</evidence>
<comment type="caution">
    <text evidence="1">The sequence shown here is derived from an EMBL/GenBank/DDBJ whole genome shotgun (WGS) entry which is preliminary data.</text>
</comment>
<dbReference type="Proteomes" id="UP000790377">
    <property type="component" value="Unassembled WGS sequence"/>
</dbReference>
<feature type="non-terminal residue" evidence="1">
    <location>
        <position position="1"/>
    </location>
</feature>
<reference evidence="1" key="1">
    <citation type="journal article" date="2021" name="New Phytol.">
        <title>Evolutionary innovations through gain and loss of genes in the ectomycorrhizal Boletales.</title>
        <authorList>
            <person name="Wu G."/>
            <person name="Miyauchi S."/>
            <person name="Morin E."/>
            <person name="Kuo A."/>
            <person name="Drula E."/>
            <person name="Varga T."/>
            <person name="Kohler A."/>
            <person name="Feng B."/>
            <person name="Cao Y."/>
            <person name="Lipzen A."/>
            <person name="Daum C."/>
            <person name="Hundley H."/>
            <person name="Pangilinan J."/>
            <person name="Johnson J."/>
            <person name="Barry K."/>
            <person name="LaButti K."/>
            <person name="Ng V."/>
            <person name="Ahrendt S."/>
            <person name="Min B."/>
            <person name="Choi I.G."/>
            <person name="Park H."/>
            <person name="Plett J.M."/>
            <person name="Magnuson J."/>
            <person name="Spatafora J.W."/>
            <person name="Nagy L.G."/>
            <person name="Henrissat B."/>
            <person name="Grigoriev I.V."/>
            <person name="Yang Z.L."/>
            <person name="Xu J."/>
            <person name="Martin F.M."/>
        </authorList>
    </citation>
    <scope>NUCLEOTIDE SEQUENCE</scope>
    <source>
        <strain evidence="1">ATCC 28755</strain>
    </source>
</reference>
<dbReference type="EMBL" id="MU268531">
    <property type="protein sequence ID" value="KAH7904286.1"/>
    <property type="molecule type" value="Genomic_DNA"/>
</dbReference>
<gene>
    <name evidence="1" type="ORF">BJ138DRAFT_1239251</name>
</gene>
<keyword evidence="2" id="KW-1185">Reference proteome</keyword>
<proteinExistence type="predicted"/>
<accession>A0ACB7ZT80</accession>
<evidence type="ECO:0000313" key="2">
    <source>
        <dbReference type="Proteomes" id="UP000790377"/>
    </source>
</evidence>
<sequence length="790" mass="90381">RDPDNIYQPFESRAEWELGKFLCENLTQSQIDRFLKLDFVISLNLNSPPSFKTKDKLLSMMDQLPSGPSWRLTKFEFTGYTTTHPIQLIWRDGLEVVKQLFSNPVYAQHMSYDPIHIFSGMQREYGEFFSSQRAFNLQNQLPEGATIVPIIAASDKTPVTRHTGGLEMHPLFLTIGNIDSDVRMKATAHAWRCVAFMPIPKFDTHNDYQSILAARLWHKCMDLVCDGLKVAARVGEFMVDPTSHLRYCFTLLIAYLCLRVDPWDIDIFQKKAKEMHMNGVHQPFWRNWFGADPSLFLVGEILHTLHKFFFDHPLKWCKELVGNDELNARYKSQHKRIGTRHFASGITHAKQMTGRDHRDIQRTIVPSIAGAAPPGAVLAIRSLVDFIYQAQAPVHTETTIKDMVESLNAFHVAKGAVLEAEARRGKNGAKGDFFIPKLELFQSFAGMIRNVGTLHQYSADVSERLLITHCKNPFERTSRQRDFTEQCVILLNRQESMRLFDLFALLLSEGVALTNAIAAEDEEVECTDPTLAWIARAIPEQQQRFTGPRPVRNHFLKGILSDDAKAAFHVTVAPDEKGVSIATIESIYNIPDIGRELNQYILRCAEGTHDDSLWSHEHGRFNTWHKFRLQLHSSFRAHVIMPSQVIQAVPPSDSRAGGICDAVIVDSDSKVLTHVAQVRAIFQPKVRSDEQLPSYLSQPLLYVQYFNWVARPEDNPSVGMWMVERAYRQGPWGEQRHGAVIPMTDVTHTAELVPVYGEYLDRRVTMEESMEVFQYYYLNNYSDKEIFHTL</sequence>
<organism evidence="1 2">
    <name type="scientific">Hygrophoropsis aurantiaca</name>
    <dbReference type="NCBI Taxonomy" id="72124"/>
    <lineage>
        <taxon>Eukaryota</taxon>
        <taxon>Fungi</taxon>
        <taxon>Dikarya</taxon>
        <taxon>Basidiomycota</taxon>
        <taxon>Agaricomycotina</taxon>
        <taxon>Agaricomycetes</taxon>
        <taxon>Agaricomycetidae</taxon>
        <taxon>Boletales</taxon>
        <taxon>Coniophorineae</taxon>
        <taxon>Hygrophoropsidaceae</taxon>
        <taxon>Hygrophoropsis</taxon>
    </lineage>
</organism>
<feature type="non-terminal residue" evidence="1">
    <location>
        <position position="790"/>
    </location>
</feature>
<protein>
    <submittedName>
        <fullName evidence="1">Uncharacterized protein</fullName>
    </submittedName>
</protein>
<name>A0ACB7ZT80_9AGAM</name>